<evidence type="ECO:0000313" key="5">
    <source>
        <dbReference type="Proteomes" id="UP000617041"/>
    </source>
</evidence>
<dbReference type="CDD" id="cd00291">
    <property type="entry name" value="SirA_YedF_YeeD"/>
    <property type="match status" value="1"/>
</dbReference>
<reference evidence="4" key="1">
    <citation type="submission" date="2020-12" db="EMBL/GenBank/DDBJ databases">
        <title>Ramlibacter sp. nov., isolated from a freshwater alga, Cryptomonas.</title>
        <authorList>
            <person name="Kim H.M."/>
            <person name="Jeon C.O."/>
        </authorList>
    </citation>
    <scope>NUCLEOTIDE SEQUENCE</scope>
    <source>
        <strain evidence="4">CrO1</strain>
    </source>
</reference>
<proteinExistence type="inferred from homology"/>
<dbReference type="Pfam" id="PF01206">
    <property type="entry name" value="TusA"/>
    <property type="match status" value="1"/>
</dbReference>
<evidence type="ECO:0000313" key="4">
    <source>
        <dbReference type="EMBL" id="MBK0393485.1"/>
    </source>
</evidence>
<accession>A0A934PZL1</accession>
<gene>
    <name evidence="4" type="ORF">I8E28_12860</name>
</gene>
<evidence type="ECO:0000259" key="3">
    <source>
        <dbReference type="Pfam" id="PF01206"/>
    </source>
</evidence>
<dbReference type="Proteomes" id="UP000617041">
    <property type="component" value="Unassembled WGS sequence"/>
</dbReference>
<comment type="caution">
    <text evidence="4">The sequence shown here is derived from an EMBL/GenBank/DDBJ whole genome shotgun (WGS) entry which is preliminary data.</text>
</comment>
<dbReference type="Gene3D" id="3.30.110.40">
    <property type="entry name" value="TusA-like domain"/>
    <property type="match status" value="1"/>
</dbReference>
<dbReference type="SUPFAM" id="SSF64307">
    <property type="entry name" value="SirA-like"/>
    <property type="match status" value="1"/>
</dbReference>
<dbReference type="InterPro" id="IPR036868">
    <property type="entry name" value="TusA-like_sf"/>
</dbReference>
<feature type="region of interest" description="Disordered" evidence="2">
    <location>
        <begin position="1"/>
        <end position="29"/>
    </location>
</feature>
<dbReference type="PANTHER" id="PTHR33279">
    <property type="entry name" value="SULFUR CARRIER PROTEIN YEDF-RELATED"/>
    <property type="match status" value="1"/>
</dbReference>
<feature type="compositionally biased region" description="Polar residues" evidence="2">
    <location>
        <begin position="1"/>
        <end position="10"/>
    </location>
</feature>
<dbReference type="RefSeq" id="WP_200788450.1">
    <property type="nucleotide sequence ID" value="NZ_JAEDAO010000001.1"/>
</dbReference>
<dbReference type="PANTHER" id="PTHR33279:SF6">
    <property type="entry name" value="SULFUR CARRIER PROTEIN YEDF-RELATED"/>
    <property type="match status" value="1"/>
</dbReference>
<comment type="similarity">
    <text evidence="1">Belongs to the sulfur carrier protein TusA family.</text>
</comment>
<dbReference type="InterPro" id="IPR001455">
    <property type="entry name" value="TusA-like"/>
</dbReference>
<keyword evidence="5" id="KW-1185">Reference proteome</keyword>
<feature type="domain" description="UPF0033" evidence="3">
    <location>
        <begin position="28"/>
        <end position="95"/>
    </location>
</feature>
<dbReference type="AlphaFoldDB" id="A0A934PZL1"/>
<sequence>MARFSNQEQEFVSDAMDLDGPGVQPGEVVDMRALPSPVPLVRLYRTLNKLPAGSEITVLTSDKGTLAEFQAFARMTGHALLEQRDDGGRYVHVFRRR</sequence>
<evidence type="ECO:0000256" key="2">
    <source>
        <dbReference type="SAM" id="MobiDB-lite"/>
    </source>
</evidence>
<protein>
    <submittedName>
        <fullName evidence="4">Sulfurtransferase TusA family protein</fullName>
    </submittedName>
</protein>
<dbReference type="EMBL" id="JAEDAO010000001">
    <property type="protein sequence ID" value="MBK0393485.1"/>
    <property type="molecule type" value="Genomic_DNA"/>
</dbReference>
<organism evidence="4 5">
    <name type="scientific">Ramlibacter algicola</name>
    <dbReference type="NCBI Taxonomy" id="2795217"/>
    <lineage>
        <taxon>Bacteria</taxon>
        <taxon>Pseudomonadati</taxon>
        <taxon>Pseudomonadota</taxon>
        <taxon>Betaproteobacteria</taxon>
        <taxon>Burkholderiales</taxon>
        <taxon>Comamonadaceae</taxon>
        <taxon>Ramlibacter</taxon>
    </lineage>
</organism>
<evidence type="ECO:0000256" key="1">
    <source>
        <dbReference type="ARBA" id="ARBA00008984"/>
    </source>
</evidence>
<name>A0A934PZL1_9BURK</name>